<dbReference type="SUPFAM" id="SSF48113">
    <property type="entry name" value="Heme-dependent peroxidases"/>
    <property type="match status" value="1"/>
</dbReference>
<evidence type="ECO:0000256" key="12">
    <source>
        <dbReference type="ARBA" id="ARBA00049265"/>
    </source>
</evidence>
<evidence type="ECO:0000256" key="13">
    <source>
        <dbReference type="RuleBase" id="RU363051"/>
    </source>
</evidence>
<comment type="subcellular location">
    <subcellularLocation>
        <location evidence="3">Mitochondrion intermembrane space</location>
    </subcellularLocation>
    <subcellularLocation>
        <location evidence="2">Mitochondrion matrix</location>
    </subcellularLocation>
</comment>
<protein>
    <recommendedName>
        <fullName evidence="13">Peroxidase</fullName>
        <ecNumber evidence="13">1.11.1.-</ecNumber>
    </recommendedName>
</protein>
<dbReference type="InterPro" id="IPR002016">
    <property type="entry name" value="Haem_peroxidase"/>
</dbReference>
<feature type="domain" description="Plant heme peroxidase family profile" evidence="14">
    <location>
        <begin position="179"/>
        <end position="378"/>
    </location>
</feature>
<dbReference type="GO" id="GO:0034599">
    <property type="term" value="P:cellular response to oxidative stress"/>
    <property type="evidence" value="ECO:0007669"/>
    <property type="project" value="InterPro"/>
</dbReference>
<evidence type="ECO:0000313" key="16">
    <source>
        <dbReference type="Proteomes" id="UP000310189"/>
    </source>
</evidence>
<dbReference type="PANTHER" id="PTHR31356:SF58">
    <property type="entry name" value="CYTOCHROME C PEROXIDASE, MITOCHONDRIAL"/>
    <property type="match status" value="1"/>
</dbReference>
<evidence type="ECO:0000256" key="9">
    <source>
        <dbReference type="ARBA" id="ARBA00023002"/>
    </source>
</evidence>
<gene>
    <name evidence="15" type="ORF">E3P99_02145</name>
</gene>
<evidence type="ECO:0000256" key="5">
    <source>
        <dbReference type="ARBA" id="ARBA00022559"/>
    </source>
</evidence>
<dbReference type="GO" id="GO:0042744">
    <property type="term" value="P:hydrogen peroxide catabolic process"/>
    <property type="evidence" value="ECO:0007669"/>
    <property type="project" value="TreeGrafter"/>
</dbReference>
<dbReference type="PRINTS" id="PR00458">
    <property type="entry name" value="PEROXIDASE"/>
</dbReference>
<evidence type="ECO:0000313" key="15">
    <source>
        <dbReference type="EMBL" id="TIA89365.1"/>
    </source>
</evidence>
<dbReference type="EC" id="1.11.1.-" evidence="13"/>
<dbReference type="OrthoDB" id="2859658at2759"/>
<dbReference type="EMBL" id="SPNW01000028">
    <property type="protein sequence ID" value="TIA89365.1"/>
    <property type="molecule type" value="Genomic_DNA"/>
</dbReference>
<dbReference type="PROSITE" id="PS00436">
    <property type="entry name" value="PEROXIDASE_2"/>
    <property type="match status" value="1"/>
</dbReference>
<dbReference type="InterPro" id="IPR010255">
    <property type="entry name" value="Haem_peroxidase_sf"/>
</dbReference>
<dbReference type="GO" id="GO:0005759">
    <property type="term" value="C:mitochondrial matrix"/>
    <property type="evidence" value="ECO:0007669"/>
    <property type="project" value="UniProtKB-SubCell"/>
</dbReference>
<proteinExistence type="inferred from homology"/>
<reference evidence="15 16" key="1">
    <citation type="submission" date="2019-03" db="EMBL/GenBank/DDBJ databases">
        <title>Sequencing 23 genomes of Wallemia ichthyophaga.</title>
        <authorList>
            <person name="Gostincar C."/>
        </authorList>
    </citation>
    <scope>NUCLEOTIDE SEQUENCE [LARGE SCALE GENOMIC DNA]</scope>
    <source>
        <strain evidence="15 16">EXF-5753</strain>
    </source>
</reference>
<evidence type="ECO:0000256" key="10">
    <source>
        <dbReference type="ARBA" id="ARBA00023004"/>
    </source>
</evidence>
<dbReference type="Gene3D" id="1.10.520.10">
    <property type="match status" value="1"/>
</dbReference>
<dbReference type="GO" id="GO:0020037">
    <property type="term" value="F:heme binding"/>
    <property type="evidence" value="ECO:0007669"/>
    <property type="project" value="UniProtKB-UniRule"/>
</dbReference>
<evidence type="ECO:0000256" key="4">
    <source>
        <dbReference type="ARBA" id="ARBA00005997"/>
    </source>
</evidence>
<evidence type="ECO:0000256" key="7">
    <source>
        <dbReference type="ARBA" id="ARBA00022723"/>
    </source>
</evidence>
<accession>A0A4T0FNI9</accession>
<keyword evidence="10" id="KW-0408">Iron</keyword>
<keyword evidence="7" id="KW-0479">Metal-binding</keyword>
<dbReference type="GO" id="GO:0004130">
    <property type="term" value="F:cytochrome-c peroxidase activity"/>
    <property type="evidence" value="ECO:0007669"/>
    <property type="project" value="UniProtKB-EC"/>
</dbReference>
<evidence type="ECO:0000256" key="11">
    <source>
        <dbReference type="ARBA" id="ARBA00023128"/>
    </source>
</evidence>
<dbReference type="GO" id="GO:0046872">
    <property type="term" value="F:metal ion binding"/>
    <property type="evidence" value="ECO:0007669"/>
    <property type="project" value="UniProtKB-UniRule"/>
</dbReference>
<keyword evidence="6" id="KW-0349">Heme</keyword>
<dbReference type="InterPro" id="IPR002207">
    <property type="entry name" value="Peroxidase_I"/>
</dbReference>
<evidence type="ECO:0000256" key="8">
    <source>
        <dbReference type="ARBA" id="ARBA00022946"/>
    </source>
</evidence>
<dbReference type="Proteomes" id="UP000310189">
    <property type="component" value="Unassembled WGS sequence"/>
</dbReference>
<evidence type="ECO:0000256" key="2">
    <source>
        <dbReference type="ARBA" id="ARBA00004305"/>
    </source>
</evidence>
<dbReference type="Gene3D" id="1.10.420.10">
    <property type="entry name" value="Peroxidase, domain 2"/>
    <property type="match status" value="1"/>
</dbReference>
<comment type="similarity">
    <text evidence="4">Belongs to the peroxidase family. Cytochrome c peroxidase subfamily.</text>
</comment>
<dbReference type="PANTHER" id="PTHR31356">
    <property type="entry name" value="THYLAKOID LUMENAL 29 KDA PROTEIN, CHLOROPLASTIC-RELATED"/>
    <property type="match status" value="1"/>
</dbReference>
<dbReference type="GO" id="GO:0005758">
    <property type="term" value="C:mitochondrial intermembrane space"/>
    <property type="evidence" value="ECO:0007669"/>
    <property type="project" value="UniProtKB-SubCell"/>
</dbReference>
<keyword evidence="11" id="KW-0496">Mitochondrion</keyword>
<dbReference type="GO" id="GO:0000302">
    <property type="term" value="P:response to reactive oxygen species"/>
    <property type="evidence" value="ECO:0007669"/>
    <property type="project" value="TreeGrafter"/>
</dbReference>
<dbReference type="InterPro" id="IPR044831">
    <property type="entry name" value="Ccp1-like"/>
</dbReference>
<comment type="caution">
    <text evidence="15">The sequence shown here is derived from an EMBL/GenBank/DDBJ whole genome shotgun (WGS) entry which is preliminary data.</text>
</comment>
<dbReference type="Pfam" id="PF00141">
    <property type="entry name" value="peroxidase"/>
    <property type="match status" value="1"/>
</dbReference>
<sequence>MFKNISRINRNAAKAASNRSSVIRRTAIRSYSSSGEQSSSGGSGSGAAIFAGGALLTGIGLYYFNNVNHNYEGTRNQALAKVEEKLPVESGSRDYQKVYNAIVDILETEDYDDGTFAPVLLRLAWHASGTFSKYDKANPGGSNKATMRFKAEAEDGANAGLEVGRDLLNNKVKPQFPWISYGDLWTLAGVAALQEMGGPKTAWRPGRIDGTDEREAITERLPDGAKDEGHIKNIFERLGFDDEEAVCLIGAHAVGRTHKDRSGFEGPWTFSPVTFSNQFYRLLLDSDWQVKKWDGPKQYEDQETKSLMMLPTDYALRTSEKYRPIVEKYAADEDKFFSDFARAFAKLIELGVPLKQLEHSPPVFFKTSDEIEAEKESK</sequence>
<keyword evidence="9 13" id="KW-0560">Oxidoreductase</keyword>
<dbReference type="InterPro" id="IPR019794">
    <property type="entry name" value="Peroxidases_AS"/>
</dbReference>
<dbReference type="FunFam" id="1.10.520.10:FF:000005">
    <property type="entry name" value="Cytochrome c peroxidase"/>
    <property type="match status" value="1"/>
</dbReference>
<evidence type="ECO:0000259" key="14">
    <source>
        <dbReference type="PROSITE" id="PS50873"/>
    </source>
</evidence>
<evidence type="ECO:0000256" key="3">
    <source>
        <dbReference type="ARBA" id="ARBA00004569"/>
    </source>
</evidence>
<dbReference type="AlphaFoldDB" id="A0A4T0FNI9"/>
<keyword evidence="8" id="KW-0809">Transit peptide</keyword>
<dbReference type="PROSITE" id="PS50873">
    <property type="entry name" value="PEROXIDASE_4"/>
    <property type="match status" value="1"/>
</dbReference>
<keyword evidence="5 13" id="KW-0575">Peroxidase</keyword>
<keyword evidence="16" id="KW-1185">Reference proteome</keyword>
<organism evidence="15 16">
    <name type="scientific">Wallemia hederae</name>
    <dbReference type="NCBI Taxonomy" id="1540922"/>
    <lineage>
        <taxon>Eukaryota</taxon>
        <taxon>Fungi</taxon>
        <taxon>Dikarya</taxon>
        <taxon>Basidiomycota</taxon>
        <taxon>Wallemiomycotina</taxon>
        <taxon>Wallemiomycetes</taxon>
        <taxon>Wallemiales</taxon>
        <taxon>Wallemiaceae</taxon>
        <taxon>Wallemia</taxon>
    </lineage>
</organism>
<dbReference type="PRINTS" id="PR00459">
    <property type="entry name" value="ASPEROXIDASE"/>
</dbReference>
<evidence type="ECO:0000256" key="1">
    <source>
        <dbReference type="ARBA" id="ARBA00003917"/>
    </source>
</evidence>
<dbReference type="FunFam" id="1.10.420.10:FF:000009">
    <property type="entry name" value="Ascorbate peroxidase"/>
    <property type="match status" value="1"/>
</dbReference>
<comment type="catalytic activity">
    <reaction evidence="12">
        <text>2 Fe(II)-[cytochrome c] + H2O2 + 2 H(+) = 2 Fe(III)-[cytochrome c] + 2 H2O</text>
        <dbReference type="Rhea" id="RHEA:16581"/>
        <dbReference type="Rhea" id="RHEA-COMP:10350"/>
        <dbReference type="Rhea" id="RHEA-COMP:14399"/>
        <dbReference type="ChEBI" id="CHEBI:15377"/>
        <dbReference type="ChEBI" id="CHEBI:15378"/>
        <dbReference type="ChEBI" id="CHEBI:16240"/>
        <dbReference type="ChEBI" id="CHEBI:29033"/>
        <dbReference type="ChEBI" id="CHEBI:29034"/>
        <dbReference type="EC" id="1.11.1.5"/>
    </reaction>
</comment>
<evidence type="ECO:0000256" key="6">
    <source>
        <dbReference type="ARBA" id="ARBA00022617"/>
    </source>
</evidence>
<name>A0A4T0FNI9_9BASI</name>
<comment type="function">
    <text evidence="1">Destroys radicals which are normally produced within the cells and which are toxic to biological systems.</text>
</comment>